<dbReference type="Proteomes" id="UP000285575">
    <property type="component" value="Unassembled WGS sequence"/>
</dbReference>
<evidence type="ECO:0000256" key="1">
    <source>
        <dbReference type="ARBA" id="ARBA00022491"/>
    </source>
</evidence>
<dbReference type="PROSITE" id="PS50937">
    <property type="entry name" value="HTH_MERR_2"/>
    <property type="match status" value="1"/>
</dbReference>
<keyword evidence="3" id="KW-0238">DNA-binding</keyword>
<evidence type="ECO:0000313" key="9">
    <source>
        <dbReference type="Proteomes" id="UP000285575"/>
    </source>
</evidence>
<reference evidence="8 9" key="1">
    <citation type="submission" date="2019-01" db="EMBL/GenBank/DDBJ databases">
        <authorList>
            <person name="Chen W.-M."/>
        </authorList>
    </citation>
    <scope>NUCLEOTIDE SEQUENCE [LARGE SCALE GENOMIC DNA]</scope>
    <source>
        <strain evidence="8 9">KYPY4</strain>
    </source>
</reference>
<feature type="domain" description="HTH merR-type" evidence="7">
    <location>
        <begin position="168"/>
        <end position="233"/>
    </location>
</feature>
<keyword evidence="6" id="KW-1133">Transmembrane helix</keyword>
<evidence type="ECO:0000256" key="6">
    <source>
        <dbReference type="SAM" id="Phobius"/>
    </source>
</evidence>
<evidence type="ECO:0000256" key="2">
    <source>
        <dbReference type="ARBA" id="ARBA00023015"/>
    </source>
</evidence>
<keyword evidence="2" id="KW-0805">Transcription regulation</keyword>
<name>A0A437RB56_9BURK</name>
<keyword evidence="6" id="KW-0472">Membrane</keyword>
<keyword evidence="5" id="KW-0175">Coiled coil</keyword>
<keyword evidence="4" id="KW-0804">Transcription</keyword>
<dbReference type="AlphaFoldDB" id="A0A437RB56"/>
<dbReference type="Gene3D" id="1.10.1660.10">
    <property type="match status" value="1"/>
</dbReference>
<dbReference type="InterPro" id="IPR047057">
    <property type="entry name" value="MerR_fam"/>
</dbReference>
<dbReference type="Pfam" id="PF13411">
    <property type="entry name" value="MerR_1"/>
    <property type="match status" value="1"/>
</dbReference>
<dbReference type="OrthoDB" id="9808480at2"/>
<gene>
    <name evidence="8" type="ORF">EOE66_19760</name>
</gene>
<evidence type="ECO:0000256" key="5">
    <source>
        <dbReference type="SAM" id="Coils"/>
    </source>
</evidence>
<dbReference type="PANTHER" id="PTHR30204:SF69">
    <property type="entry name" value="MERR-FAMILY TRANSCRIPTIONAL REGULATOR"/>
    <property type="match status" value="1"/>
</dbReference>
<feature type="transmembrane region" description="Helical" evidence="6">
    <location>
        <begin position="44"/>
        <end position="64"/>
    </location>
</feature>
<comment type="caution">
    <text evidence="8">The sequence shown here is derived from an EMBL/GenBank/DDBJ whole genome shotgun (WGS) entry which is preliminary data.</text>
</comment>
<feature type="coiled-coil region" evidence="5">
    <location>
        <begin position="253"/>
        <end position="280"/>
    </location>
</feature>
<dbReference type="InterPro" id="IPR000551">
    <property type="entry name" value="MerR-type_HTH_dom"/>
</dbReference>
<protein>
    <submittedName>
        <fullName evidence="8">MerR family transcriptional regulator</fullName>
    </submittedName>
</protein>
<sequence>MDGSCFISSCTVFAPLSAISFAPSVSMGEVPSFEMRLMFEPVTVMRWGASAAVAAGVCAWVAALKPKLRKSAALSAFRRCVFKIPMSSLEARQPSRCARNEIGTAQLPLFWMFSVWPSAIPKGPAQKGRADRRPTRCRPARCPLVLWPGPGLLPMLRACFDGLEPMLIRSLADLVGTTPKAIRHYERLGLLGPVPRRGRYRTFDAAHVDSVRLVRRAQGFGFGLRELAAARSGDGTLDLARLAALVQRRLAALAVERQRLQALERDLAAVAAELRACDRVQAARPLAACMQQPAERGSGA</sequence>
<keyword evidence="1" id="KW-0678">Repressor</keyword>
<evidence type="ECO:0000259" key="7">
    <source>
        <dbReference type="PROSITE" id="PS50937"/>
    </source>
</evidence>
<dbReference type="EMBL" id="SACR01000006">
    <property type="protein sequence ID" value="RVU43965.1"/>
    <property type="molecule type" value="Genomic_DNA"/>
</dbReference>
<proteinExistence type="predicted"/>
<keyword evidence="6" id="KW-0812">Transmembrane</keyword>
<accession>A0A437RB56</accession>
<dbReference type="InterPro" id="IPR009061">
    <property type="entry name" value="DNA-bd_dom_put_sf"/>
</dbReference>
<keyword evidence="9" id="KW-1185">Reference proteome</keyword>
<dbReference type="SUPFAM" id="SSF46955">
    <property type="entry name" value="Putative DNA-binding domain"/>
    <property type="match status" value="1"/>
</dbReference>
<dbReference type="PANTHER" id="PTHR30204">
    <property type="entry name" value="REDOX-CYCLING DRUG-SENSING TRANSCRIPTIONAL ACTIVATOR SOXR"/>
    <property type="match status" value="1"/>
</dbReference>
<evidence type="ECO:0000256" key="3">
    <source>
        <dbReference type="ARBA" id="ARBA00023125"/>
    </source>
</evidence>
<dbReference type="SMART" id="SM00422">
    <property type="entry name" value="HTH_MERR"/>
    <property type="match status" value="1"/>
</dbReference>
<evidence type="ECO:0000256" key="4">
    <source>
        <dbReference type="ARBA" id="ARBA00023163"/>
    </source>
</evidence>
<dbReference type="GO" id="GO:0003700">
    <property type="term" value="F:DNA-binding transcription factor activity"/>
    <property type="evidence" value="ECO:0007669"/>
    <property type="project" value="InterPro"/>
</dbReference>
<organism evidence="8 9">
    <name type="scientific">Rubrivivax rivuli</name>
    <dbReference type="NCBI Taxonomy" id="1862385"/>
    <lineage>
        <taxon>Bacteria</taxon>
        <taxon>Pseudomonadati</taxon>
        <taxon>Pseudomonadota</taxon>
        <taxon>Betaproteobacteria</taxon>
        <taxon>Burkholderiales</taxon>
        <taxon>Sphaerotilaceae</taxon>
        <taxon>Rubrivivax</taxon>
    </lineage>
</organism>
<dbReference type="GO" id="GO:0003677">
    <property type="term" value="F:DNA binding"/>
    <property type="evidence" value="ECO:0007669"/>
    <property type="project" value="UniProtKB-KW"/>
</dbReference>
<evidence type="ECO:0000313" key="8">
    <source>
        <dbReference type="EMBL" id="RVU43965.1"/>
    </source>
</evidence>